<feature type="transmembrane region" description="Helical" evidence="12">
    <location>
        <begin position="1040"/>
        <end position="1058"/>
    </location>
</feature>
<dbReference type="GO" id="GO:0031505">
    <property type="term" value="P:fungal-type cell wall organization"/>
    <property type="evidence" value="ECO:0007669"/>
    <property type="project" value="TreeGrafter"/>
</dbReference>
<keyword evidence="3" id="KW-1003">Cell membrane</keyword>
<sequence length="1777" mass="198663">MSFVNNRMSTFSNLSQGPRPSNATSTQVSTTTLLNALHTNYASGEPYYLEASTSLVVNTWVNASNVGSDGRIGGTVDMELGRKAWEHARRRAEDGCIVLGSLHEATPSAFAPFISALPLSIPASFYTSLDILKAFTHCVTPQNPSYPRHTALGATFTISSMGTVTGTLAGATIQLSTAGIDTSQGLLNIPSQPGFRAFDVFYYLKSSSATREEREWLDLKPYSQYTLLNRSGTYTPPSYLPTADDAAAAEDFRDNLKAIGIVGSELSNLISLLAGLLKLGNALGILVDEEVLQDVCEDAGALMDINPEFLMKKLSSQDREMALSGIYEAAVDWVLSRANATIRKDILEARVAYTSGSDSGEHGMMTPPSEEDGDIVNITVVEIPSKNLGKAIALKTVFDDSEGINAEMKEDGVTVVPAGSSVIEAMKEAVKACEPELGIMSSPAGRQREHERERREVTLEKIAYDIPEDDNFMKSIIMPVRGEGVQLGKFNRFELQSTIASSRVWYQLALHPTDDSPASLSTSASGSWSAAVVSRQLRDWRLPEWANRRNRHLDFTADFDVEEFHIRYKDLGCFDGKDGIRNWILERGWSNGEVVIGDSRIWIREAAWWEAETQFDLKIQELASSNGMLGNMVGAGGLESGYSQQSPGVGSGFFGPEFAEGTPQGSRDNLLQRQQSTATFGARSALGARSVAPTAAPTYQSARPGDYGLGGKGDERKGISYGDDELGEGKTIQEYKITPGRRIWVFYVWFMTWWIPSPLLRFVGRMKRPDVRMAWREKIVLIMIIFMMNATIIFYIVAFGKLLCPKFDKAWNNKEVSYHSGDNDFFVSHHGYVYDLTKFWKRQHSDTSIETTTDQMQPFGGTNVDEYIVPLLYTACPNLVKNKLLVLYPNTTITNSNAQHISGSLSPDRTSALYKDTWYPNVFLPKMKEFRKGDLVWDSNKIKNEGQNDNHMWFTMGDKVYDLTDYFHTLDLMDNLDSYRFLDHKLESIVTDYAGTDITSQFQNQLNETAQLANQQCLDNYFYVGKTDFRKSARCQVNNWILLSFTIVIGIVIVVKFLSALQLGSRKRPTTQDKFVICQVPAYTEGEDHLRKGLDSLTALNYDNKRKLICVVCDGMIVGGGNDRPTPKIVLDILGVDPKVDPPALPFHSVGFGSEQLNYGKVYSGLYEFEGNVVPYIVVVKVGKESEQRKAKPGNRGKRDSQILLMSFLNRVHHRAPMSPLELEMFHQINNIIGVDPELYEYLLMVDADTMVKEDALNRLVASCSNDSKIAGICGETSLENEEGSWWTMIQVYEYYISHHLAKAFESLFGSVTCLPGCFCMYRLRTADKGKPLIISDAVIREYADCQVDTLHKKNLLSLGEDRYLTTLMTKHFPSMSYKFVPDAYALTAAPETWSILLSQRRRWINSTIHNLAELVFIKDMCGFCCFSMRFVVFIDLFGTIILPSTCVYLGYLIYLVASHSGQFPTISIILLAAVYGLQAIIFLIKRQWQHIGWMIIYIMAYPIYSFVLPIYSFWKQDDFSWGNTRVVLEEKGDKQVVAEEEEGYDSRSVPLQSWDDYAAQHSLPGRRGVVAAHSEKGMHSTYDDDGYEMNDMQSVYSSVKPQSTIMSNMHHISHMPPQSPGPYAGMQQRASHYSNFSRYTDNPQPQQHGADGRLMSMGGMSDHYQASPYGQRPSMGFQSSDNLMAMQSTPPIGRSRSPLGFGGSRPGSTVNFQNMMNGPSDGQIVEAIQACLMEVDMDNVTKKQLKALTEQRLQTQLSGERRTFLDQAIDHELANM</sequence>
<evidence type="ECO:0000313" key="14">
    <source>
        <dbReference type="EMBL" id="KAF2502971.1"/>
    </source>
</evidence>
<dbReference type="GO" id="GO:0004100">
    <property type="term" value="F:chitin synthase activity"/>
    <property type="evidence" value="ECO:0007669"/>
    <property type="project" value="UniProtKB-EC"/>
</dbReference>
<dbReference type="GO" id="GO:0005524">
    <property type="term" value="F:ATP binding"/>
    <property type="evidence" value="ECO:0007669"/>
    <property type="project" value="InterPro"/>
</dbReference>
<protein>
    <recommendedName>
        <fullName evidence="2">chitin synthase</fullName>
        <ecNumber evidence="2">2.4.1.16</ecNumber>
    </recommendedName>
</protein>
<comment type="catalytic activity">
    <reaction evidence="10">
        <text>[(1-&gt;4)-N-acetyl-beta-D-glucosaminyl](n) + UDP-N-acetyl-alpha-D-glucosamine = [(1-&gt;4)-N-acetyl-beta-D-glucosaminyl](n+1) + UDP + H(+)</text>
        <dbReference type="Rhea" id="RHEA:16637"/>
        <dbReference type="Rhea" id="RHEA-COMP:9593"/>
        <dbReference type="Rhea" id="RHEA-COMP:9595"/>
        <dbReference type="ChEBI" id="CHEBI:15378"/>
        <dbReference type="ChEBI" id="CHEBI:17029"/>
        <dbReference type="ChEBI" id="CHEBI:57705"/>
        <dbReference type="ChEBI" id="CHEBI:58223"/>
        <dbReference type="EC" id="2.4.1.16"/>
    </reaction>
    <physiologicalReaction direction="left-to-right" evidence="10">
        <dbReference type="Rhea" id="RHEA:16638"/>
    </physiologicalReaction>
</comment>
<dbReference type="Gene3D" id="1.20.120.720">
    <property type="entry name" value="Myosin VI head, motor domain, U50 subdomain"/>
    <property type="match status" value="1"/>
</dbReference>
<organism evidence="14 15">
    <name type="scientific">Lophium mytilinum</name>
    <dbReference type="NCBI Taxonomy" id="390894"/>
    <lineage>
        <taxon>Eukaryota</taxon>
        <taxon>Fungi</taxon>
        <taxon>Dikarya</taxon>
        <taxon>Ascomycota</taxon>
        <taxon>Pezizomycotina</taxon>
        <taxon>Dothideomycetes</taxon>
        <taxon>Pleosporomycetidae</taxon>
        <taxon>Mytilinidiales</taxon>
        <taxon>Mytilinidiaceae</taxon>
        <taxon>Lophium</taxon>
    </lineage>
</organism>
<dbReference type="Pfam" id="PF08766">
    <property type="entry name" value="DEK_C"/>
    <property type="match status" value="1"/>
</dbReference>
<dbReference type="InterPro" id="IPR014876">
    <property type="entry name" value="DEK_C"/>
</dbReference>
<dbReference type="EMBL" id="MU004181">
    <property type="protein sequence ID" value="KAF2502971.1"/>
    <property type="molecule type" value="Genomic_DNA"/>
</dbReference>
<feature type="domain" description="DEK-C" evidence="13">
    <location>
        <begin position="1719"/>
        <end position="1775"/>
    </location>
</feature>
<evidence type="ECO:0000256" key="9">
    <source>
        <dbReference type="ARBA" id="ARBA00023180"/>
    </source>
</evidence>
<dbReference type="GO" id="GO:0006031">
    <property type="term" value="P:chitin biosynthetic process"/>
    <property type="evidence" value="ECO:0007669"/>
    <property type="project" value="TreeGrafter"/>
</dbReference>
<comment type="subcellular location">
    <subcellularLocation>
        <location evidence="1">Cell membrane</location>
        <topology evidence="1">Multi-pass membrane protein</topology>
    </subcellularLocation>
</comment>
<dbReference type="Pfam" id="PF03142">
    <property type="entry name" value="Chitin_synth_2"/>
    <property type="match status" value="1"/>
</dbReference>
<dbReference type="InterPro" id="IPR029044">
    <property type="entry name" value="Nucleotide-diphossugar_trans"/>
</dbReference>
<keyword evidence="5" id="KW-0808">Transferase</keyword>
<dbReference type="Gene3D" id="1.10.10.820">
    <property type="match status" value="1"/>
</dbReference>
<evidence type="ECO:0000256" key="3">
    <source>
        <dbReference type="ARBA" id="ARBA00022475"/>
    </source>
</evidence>
<dbReference type="SMART" id="SM01117">
    <property type="entry name" value="Cyt-b5"/>
    <property type="match status" value="2"/>
</dbReference>
<keyword evidence="9" id="KW-0325">Glycoprotein</keyword>
<evidence type="ECO:0000256" key="5">
    <source>
        <dbReference type="ARBA" id="ARBA00022679"/>
    </source>
</evidence>
<dbReference type="GO" id="GO:0030428">
    <property type="term" value="C:cell septum"/>
    <property type="evidence" value="ECO:0007669"/>
    <property type="project" value="TreeGrafter"/>
</dbReference>
<evidence type="ECO:0000256" key="7">
    <source>
        <dbReference type="ARBA" id="ARBA00022989"/>
    </source>
</evidence>
<reference evidence="14" key="1">
    <citation type="journal article" date="2020" name="Stud. Mycol.">
        <title>101 Dothideomycetes genomes: a test case for predicting lifestyles and emergence of pathogens.</title>
        <authorList>
            <person name="Haridas S."/>
            <person name="Albert R."/>
            <person name="Binder M."/>
            <person name="Bloem J."/>
            <person name="Labutti K."/>
            <person name="Salamov A."/>
            <person name="Andreopoulos B."/>
            <person name="Baker S."/>
            <person name="Barry K."/>
            <person name="Bills G."/>
            <person name="Bluhm B."/>
            <person name="Cannon C."/>
            <person name="Castanera R."/>
            <person name="Culley D."/>
            <person name="Daum C."/>
            <person name="Ezra D."/>
            <person name="Gonzalez J."/>
            <person name="Henrissat B."/>
            <person name="Kuo A."/>
            <person name="Liang C."/>
            <person name="Lipzen A."/>
            <person name="Lutzoni F."/>
            <person name="Magnuson J."/>
            <person name="Mondo S."/>
            <person name="Nolan M."/>
            <person name="Ohm R."/>
            <person name="Pangilinan J."/>
            <person name="Park H.-J."/>
            <person name="Ramirez L."/>
            <person name="Alfaro M."/>
            <person name="Sun H."/>
            <person name="Tritt A."/>
            <person name="Yoshinaga Y."/>
            <person name="Zwiers L.-H."/>
            <person name="Turgeon B."/>
            <person name="Goodwin S."/>
            <person name="Spatafora J."/>
            <person name="Crous P."/>
            <person name="Grigoriev I."/>
        </authorList>
    </citation>
    <scope>NUCLEOTIDE SEQUENCE</scope>
    <source>
        <strain evidence="14">CBS 269.34</strain>
    </source>
</reference>
<dbReference type="OrthoDB" id="370884at2759"/>
<feature type="transmembrane region" description="Helical" evidence="12">
    <location>
        <begin position="744"/>
        <end position="763"/>
    </location>
</feature>
<dbReference type="EC" id="2.4.1.16" evidence="2"/>
<dbReference type="GO" id="GO:0005886">
    <property type="term" value="C:plasma membrane"/>
    <property type="evidence" value="ECO:0007669"/>
    <property type="project" value="UniProtKB-SubCell"/>
</dbReference>
<evidence type="ECO:0000256" key="6">
    <source>
        <dbReference type="ARBA" id="ARBA00022692"/>
    </source>
</evidence>
<feature type="transmembrane region" description="Helical" evidence="12">
    <location>
        <begin position="1492"/>
        <end position="1515"/>
    </location>
</feature>
<evidence type="ECO:0000256" key="4">
    <source>
        <dbReference type="ARBA" id="ARBA00022676"/>
    </source>
</evidence>
<dbReference type="FunFam" id="1.10.10.820:FF:000010">
    <property type="entry name" value="Chitin synthase 6"/>
    <property type="match status" value="1"/>
</dbReference>
<dbReference type="PANTHER" id="PTHR22914">
    <property type="entry name" value="CHITIN SYNTHASE"/>
    <property type="match status" value="1"/>
</dbReference>
<name>A0A6A6REI3_9PEZI</name>
<dbReference type="SMART" id="SM00242">
    <property type="entry name" value="MYSc"/>
    <property type="match status" value="1"/>
</dbReference>
<keyword evidence="4" id="KW-0328">Glycosyltransferase</keyword>
<dbReference type="InterPro" id="IPR001199">
    <property type="entry name" value="Cyt_B5-like_heme/steroid-bd"/>
</dbReference>
<feature type="transmembrane region" description="Helical" evidence="12">
    <location>
        <begin position="1464"/>
        <end position="1485"/>
    </location>
</feature>
<evidence type="ECO:0000256" key="8">
    <source>
        <dbReference type="ARBA" id="ARBA00023136"/>
    </source>
</evidence>
<dbReference type="InterPro" id="IPR001609">
    <property type="entry name" value="Myosin_head_motor_dom-like"/>
</dbReference>
<evidence type="ECO:0000256" key="10">
    <source>
        <dbReference type="ARBA" id="ARBA00049510"/>
    </source>
</evidence>
<keyword evidence="15" id="KW-1185">Reference proteome</keyword>
<dbReference type="PROSITE" id="PS51998">
    <property type="entry name" value="DEK_C"/>
    <property type="match status" value="1"/>
</dbReference>
<dbReference type="SUPFAM" id="SSF52540">
    <property type="entry name" value="P-loop containing nucleoside triphosphate hydrolases"/>
    <property type="match status" value="1"/>
</dbReference>
<dbReference type="PANTHER" id="PTHR22914:SF13">
    <property type="entry name" value="CHITIN SYNTHASE"/>
    <property type="match status" value="1"/>
</dbReference>
<dbReference type="SUPFAM" id="SSF55856">
    <property type="entry name" value="Cytochrome b5-like heme/steroid binding domain"/>
    <property type="match status" value="1"/>
</dbReference>
<evidence type="ECO:0000256" key="11">
    <source>
        <dbReference type="SAM" id="MobiDB-lite"/>
    </source>
</evidence>
<dbReference type="SUPFAM" id="SSF53448">
    <property type="entry name" value="Nucleotide-diphospho-sugar transferases"/>
    <property type="match status" value="1"/>
</dbReference>
<evidence type="ECO:0000256" key="2">
    <source>
        <dbReference type="ARBA" id="ARBA00012543"/>
    </source>
</evidence>
<keyword evidence="6 12" id="KW-0812">Transmembrane</keyword>
<dbReference type="GO" id="GO:0003774">
    <property type="term" value="F:cytoskeletal motor activity"/>
    <property type="evidence" value="ECO:0007669"/>
    <property type="project" value="InterPro"/>
</dbReference>
<dbReference type="GO" id="GO:0016459">
    <property type="term" value="C:myosin complex"/>
    <property type="evidence" value="ECO:0007669"/>
    <property type="project" value="InterPro"/>
</dbReference>
<dbReference type="Gene3D" id="3.10.120.10">
    <property type="entry name" value="Cytochrome b5-like heme/steroid binding domain"/>
    <property type="match status" value="1"/>
</dbReference>
<keyword evidence="7 12" id="KW-1133">Transmembrane helix</keyword>
<dbReference type="CDD" id="cd04190">
    <property type="entry name" value="Chitin_synth_C"/>
    <property type="match status" value="1"/>
</dbReference>
<feature type="transmembrane region" description="Helical" evidence="12">
    <location>
        <begin position="1431"/>
        <end position="1458"/>
    </location>
</feature>
<evidence type="ECO:0000256" key="12">
    <source>
        <dbReference type="SAM" id="Phobius"/>
    </source>
</evidence>
<dbReference type="Proteomes" id="UP000799750">
    <property type="component" value="Unassembled WGS sequence"/>
</dbReference>
<proteinExistence type="predicted"/>
<dbReference type="InterPro" id="IPR004835">
    <property type="entry name" value="Chitin_synth"/>
</dbReference>
<feature type="region of interest" description="Disordered" evidence="11">
    <location>
        <begin position="1"/>
        <end position="28"/>
    </location>
</feature>
<gene>
    <name evidence="14" type="ORF">BU16DRAFT_498901</name>
</gene>
<dbReference type="InterPro" id="IPR036400">
    <property type="entry name" value="Cyt_B5-like_heme/steroid_sf"/>
</dbReference>
<dbReference type="InterPro" id="IPR027417">
    <property type="entry name" value="P-loop_NTPase"/>
</dbReference>
<evidence type="ECO:0000313" key="15">
    <source>
        <dbReference type="Proteomes" id="UP000799750"/>
    </source>
</evidence>
<keyword evidence="8 12" id="KW-0472">Membrane</keyword>
<feature type="transmembrane region" description="Helical" evidence="12">
    <location>
        <begin position="779"/>
        <end position="799"/>
    </location>
</feature>
<evidence type="ECO:0000259" key="13">
    <source>
        <dbReference type="PROSITE" id="PS51998"/>
    </source>
</evidence>
<accession>A0A6A6REI3</accession>
<evidence type="ECO:0000256" key="1">
    <source>
        <dbReference type="ARBA" id="ARBA00004651"/>
    </source>
</evidence>